<evidence type="ECO:0000313" key="2">
    <source>
        <dbReference type="EMBL" id="EFO78307.1"/>
    </source>
</evidence>
<protein>
    <submittedName>
        <fullName evidence="2">Uncharacterized protein</fullName>
    </submittedName>
</protein>
<accession>A0AB72Z2C3</accession>
<comment type="caution">
    <text evidence="2">The sequence shown here is derived from an EMBL/GenBank/DDBJ whole genome shotgun (WGS) entry which is preliminary data.</text>
</comment>
<evidence type="ECO:0000256" key="1">
    <source>
        <dbReference type="SAM" id="MobiDB-lite"/>
    </source>
</evidence>
<dbReference type="EMBL" id="AEHJ01000007">
    <property type="protein sequence ID" value="EFO78307.1"/>
    <property type="molecule type" value="Genomic_DNA"/>
</dbReference>
<gene>
    <name evidence="2" type="ORF">HMPREF9003_0327</name>
</gene>
<feature type="region of interest" description="Disordered" evidence="1">
    <location>
        <begin position="100"/>
        <end position="129"/>
    </location>
</feature>
<dbReference type="RefSeq" id="WP_003842144.1">
    <property type="nucleotide sequence ID" value="NZ_AEHJ01000007.1"/>
</dbReference>
<reference evidence="2 3" key="1">
    <citation type="submission" date="2010-10" db="EMBL/GenBank/DDBJ databases">
        <authorList>
            <person name="Durkin A.S."/>
            <person name="Madupu R."/>
            <person name="Torralba M."/>
            <person name="Gillis M."/>
            <person name="Methe B."/>
            <person name="Sutton G."/>
            <person name="Nelson K.E."/>
        </authorList>
    </citation>
    <scope>NUCLEOTIDE SEQUENCE [LARGE SCALE GENOMIC DNA]</scope>
    <source>
        <strain evidence="2 3">JCVIHMP022</strain>
    </source>
</reference>
<sequence>MTGHVYVSDSDREFRAVYGVTPGEVDEAIEENRSRIIRKLNEWGQVWAVDEIVMNIWQELIEGGLKRWASYADRRPLGAFVNSLVDQKIGEWMNTDRPKYRSGMTYAPQNRRHRNNTHDGNGGPADEPDAERIRRQLRAEIRAAARDRLCEPDDVFGTDDGDMIGAPAGDKASWQEWQIGEGTQEQAHVSDDYRAAMRALSYKVCAKAGKKAWRILVQQAMQATGPQGDSLRREIRHWLESRHYGHDPSFDDYPYILKTIDRHRRNQ</sequence>
<evidence type="ECO:0000313" key="3">
    <source>
        <dbReference type="Proteomes" id="UP000003457"/>
    </source>
</evidence>
<dbReference type="Proteomes" id="UP000003457">
    <property type="component" value="Unassembled WGS sequence"/>
</dbReference>
<organism evidence="2 3">
    <name type="scientific">Bifidobacterium dentium JCVIHMP022</name>
    <dbReference type="NCBI Taxonomy" id="553191"/>
    <lineage>
        <taxon>Bacteria</taxon>
        <taxon>Bacillati</taxon>
        <taxon>Actinomycetota</taxon>
        <taxon>Actinomycetes</taxon>
        <taxon>Bifidobacteriales</taxon>
        <taxon>Bifidobacteriaceae</taxon>
        <taxon>Bifidobacterium</taxon>
    </lineage>
</organism>
<proteinExistence type="predicted"/>
<dbReference type="AlphaFoldDB" id="A0AB72Z2C3"/>
<name>A0AB72Z2C3_9BIFI</name>